<reference evidence="3 4" key="1">
    <citation type="journal article" date="2020" name="Microb. Ecol.">
        <title>Ecogenomics of the Marine Benthic Filamentous Cyanobacterium Adonisia.</title>
        <authorList>
            <person name="Walter J.M."/>
            <person name="Coutinho F.H."/>
            <person name="Leomil L."/>
            <person name="Hargreaves P.I."/>
            <person name="Campeao M.E."/>
            <person name="Vieira V.V."/>
            <person name="Silva B.S."/>
            <person name="Fistarol G.O."/>
            <person name="Salomon P.S."/>
            <person name="Sawabe T."/>
            <person name="Mino S."/>
            <person name="Hosokawa M."/>
            <person name="Miyashita H."/>
            <person name="Maruyama F."/>
            <person name="van Verk M.C."/>
            <person name="Dutilh B.E."/>
            <person name="Thompson C.C."/>
            <person name="Thompson F.L."/>
        </authorList>
    </citation>
    <scope>NUCLEOTIDE SEQUENCE [LARGE SCALE GENOMIC DNA]</scope>
    <source>
        <strain evidence="3 4">CCMR0081</strain>
    </source>
</reference>
<comment type="caution">
    <text evidence="3">The sequence shown here is derived from an EMBL/GenBank/DDBJ whole genome shotgun (WGS) entry which is preliminary data.</text>
</comment>
<evidence type="ECO:0000313" key="4">
    <source>
        <dbReference type="Proteomes" id="UP000481033"/>
    </source>
</evidence>
<evidence type="ECO:0008006" key="5">
    <source>
        <dbReference type="Google" id="ProtNLM"/>
    </source>
</evidence>
<keyword evidence="2" id="KW-0732">Signal</keyword>
<protein>
    <recommendedName>
        <fullName evidence="5">Lipoprotein</fullName>
    </recommendedName>
</protein>
<evidence type="ECO:0000313" key="3">
    <source>
        <dbReference type="EMBL" id="NEZ60272.1"/>
    </source>
</evidence>
<proteinExistence type="predicted"/>
<evidence type="ECO:0000256" key="1">
    <source>
        <dbReference type="SAM" id="MobiDB-lite"/>
    </source>
</evidence>
<feature type="region of interest" description="Disordered" evidence="1">
    <location>
        <begin position="75"/>
        <end position="118"/>
    </location>
</feature>
<dbReference type="Proteomes" id="UP000481033">
    <property type="component" value="Unassembled WGS sequence"/>
</dbReference>
<dbReference type="EMBL" id="QXHD01000004">
    <property type="protein sequence ID" value="NEZ60272.1"/>
    <property type="molecule type" value="Genomic_DNA"/>
</dbReference>
<dbReference type="PROSITE" id="PS51257">
    <property type="entry name" value="PROKAR_LIPOPROTEIN"/>
    <property type="match status" value="1"/>
</dbReference>
<feature type="compositionally biased region" description="Basic and acidic residues" evidence="1">
    <location>
        <begin position="101"/>
        <end position="111"/>
    </location>
</feature>
<feature type="chain" id="PRO_5027123337" description="Lipoprotein" evidence="2">
    <location>
        <begin position="21"/>
        <end position="176"/>
    </location>
</feature>
<dbReference type="RefSeq" id="WP_163702868.1">
    <property type="nucleotide sequence ID" value="NZ_QXHD01000004.1"/>
</dbReference>
<organism evidence="3 4">
    <name type="scientific">Adonisia turfae CCMR0081</name>
    <dbReference type="NCBI Taxonomy" id="2292702"/>
    <lineage>
        <taxon>Bacteria</taxon>
        <taxon>Bacillati</taxon>
        <taxon>Cyanobacteriota</taxon>
        <taxon>Adonisia</taxon>
        <taxon>Adonisia turfae</taxon>
    </lineage>
</organism>
<feature type="signal peptide" evidence="2">
    <location>
        <begin position="1"/>
        <end position="20"/>
    </location>
</feature>
<sequence>MVLARQYLGSVLIGGLVAIAACGEPVTTNFATTNYSANATVTYTWQVRYNRADGRDRPNDTRLEKFASTSLENQNGVRPGLAVTGPDNEGLWWPELPPKPTVDDVEARQGENEQPESPELIKSVDYTLTVDQPGQQKTLPTSYKVYRQAVKAHADQRPLEVILGPQDGSVINVNVQ</sequence>
<dbReference type="AlphaFoldDB" id="A0A6M0RX39"/>
<keyword evidence="4" id="KW-1185">Reference proteome</keyword>
<evidence type="ECO:0000256" key="2">
    <source>
        <dbReference type="SAM" id="SignalP"/>
    </source>
</evidence>
<gene>
    <name evidence="3" type="ORF">DXZ20_32440</name>
</gene>
<accession>A0A6M0RX39</accession>
<name>A0A6M0RX39_9CYAN</name>